<organism evidence="1">
    <name type="scientific">marine sediment metagenome</name>
    <dbReference type="NCBI Taxonomy" id="412755"/>
    <lineage>
        <taxon>unclassified sequences</taxon>
        <taxon>metagenomes</taxon>
        <taxon>ecological metagenomes</taxon>
    </lineage>
</organism>
<reference evidence="1" key="1">
    <citation type="journal article" date="2014" name="Front. Microbiol.">
        <title>High frequency of phylogenetically diverse reductive dehalogenase-homologous genes in deep subseafloor sedimentary metagenomes.</title>
        <authorList>
            <person name="Kawai M."/>
            <person name="Futagami T."/>
            <person name="Toyoda A."/>
            <person name="Takaki Y."/>
            <person name="Nishi S."/>
            <person name="Hori S."/>
            <person name="Arai W."/>
            <person name="Tsubouchi T."/>
            <person name="Morono Y."/>
            <person name="Uchiyama I."/>
            <person name="Ito T."/>
            <person name="Fujiyama A."/>
            <person name="Inagaki F."/>
            <person name="Takami H."/>
        </authorList>
    </citation>
    <scope>NUCLEOTIDE SEQUENCE</scope>
    <source>
        <strain evidence="1">Expedition CK06-06</strain>
    </source>
</reference>
<evidence type="ECO:0000313" key="1">
    <source>
        <dbReference type="EMBL" id="GAG17633.1"/>
    </source>
</evidence>
<dbReference type="InterPro" id="IPR015422">
    <property type="entry name" value="PyrdxlP-dep_Trfase_small"/>
</dbReference>
<evidence type="ECO:0008006" key="2">
    <source>
        <dbReference type="Google" id="ProtNLM"/>
    </source>
</evidence>
<sequence>NILRLAPPLIMTEELALKALEIIDEAITETEGWFGY</sequence>
<dbReference type="EMBL" id="BARS01030076">
    <property type="protein sequence ID" value="GAG17633.1"/>
    <property type="molecule type" value="Genomic_DNA"/>
</dbReference>
<comment type="caution">
    <text evidence="1">The sequence shown here is derived from an EMBL/GenBank/DDBJ whole genome shotgun (WGS) entry which is preliminary data.</text>
</comment>
<feature type="non-terminal residue" evidence="1">
    <location>
        <position position="1"/>
    </location>
</feature>
<gene>
    <name evidence="1" type="ORF">S01H1_46941</name>
</gene>
<protein>
    <recommendedName>
        <fullName evidence="2">Ornithine aminotransferase</fullName>
    </recommendedName>
</protein>
<accession>X0VYW3</accession>
<dbReference type="AlphaFoldDB" id="X0VYW3"/>
<name>X0VYW3_9ZZZZ</name>
<dbReference type="Gene3D" id="3.90.1150.10">
    <property type="entry name" value="Aspartate Aminotransferase, domain 1"/>
    <property type="match status" value="1"/>
</dbReference>
<proteinExistence type="predicted"/>